<dbReference type="HAMAP" id="MF_00097">
    <property type="entry name" value="TMP_synthase"/>
    <property type="match status" value="1"/>
</dbReference>
<comment type="pathway">
    <text evidence="4">Cofactor biosynthesis; thiamine diphosphate biosynthesis; 4-methyl-5-(2-phosphoethyl)-thiazole from 5-(2-hydroxyethyl)-4-methylthiazole: step 1/1.</text>
</comment>
<comment type="function">
    <text evidence="3">Condenses 4-methyl-5-(beta-hydroxyethyl)thiazole monophosphate (THZ-P) and 2-methyl-4-amino-5-hydroxymethyl pyrimidine pyrophosphate (HMP-PP) to form thiamine monophosphate (TMP).</text>
</comment>
<dbReference type="Gene3D" id="3.20.20.70">
    <property type="entry name" value="Aldolase class I"/>
    <property type="match status" value="2"/>
</dbReference>
<name>A0A0G4M8E6_VERLO</name>
<dbReference type="InterPro" id="IPR000417">
    <property type="entry name" value="Hyethyz_kinase"/>
</dbReference>
<sequence>MNTTMKPVDYSLYLVTDSTPGILGTADLVSVVEAACRGGVTMVQYREKQADTGALVRTARALHAVTRRHGVPLLVNDRVDVALAVGCEGVHVGQDDMDVATARRLLGPAALIGVTASTLDEARAAARGGADYLGLGTVFATATKTNTKHVIGTAGLRAILDGLARDDDAAAAAVRTVCIGGIHAGNVQRVLYQSAAPAKALDGVAVVSAYREKQADTGALVRTARALHAVTRRHGVPLLVNDRVDVALAVGCEGVHVGQDDMDLATARRLLGPAAIIGVTASTLDEARAAAAGGADYLGLGTVFATATKTNTKHVIGTAGLRAILDGLARDDDAAAAAVRTVCIGGIHAGNVQRVLYQSAAPAKALDGVAVVSAVVAAAYPEAASRSLLTLVRSPPPFTRGVLAAGSPGAASSAEAVLALVPGVIRAVAAQAPLSHNMTNLVVQNFAANVALAVGASPIMANFGDEAVDLAALGGALVVNMGTVTPEGLDNYAKALWAYNAVGQPVVFDPVGAGATAVRRAAVKALLAAGYLDIIKGNEGEVTTVLGEAPPQQQKGVDSSPSTLTAAAKASLVRRLAARERNVVLMTGAVDYVSDGTRTFAVANGHALLGAVTGTGCCLGTTVSAMVAAQRASGGDGDRLAAVVAGLLHYEIAAERAAVRDDVKGPGSFVPAFLDELARAVEDKAEHASDVLVVKLFRIQQLAQTISLTLGADSAAFQSMQVPLTMVVQSFQQQLDLFKSTLPAAVQTNSTLLSHVAIAEILLYEIGLPESQKTSALIPHTDRLGLLWNCLKAAKTFMDIRFAESNLRPRFICLNASDWLFAVLVALKLRTMELPGWDLGVVDAHLPLEQMVDRQIQDMDELIAKRAEGRLPGDVLACSSSQSQGFLDPYERNRQVISHLKYLAARELNALSEAAGRTPECGLSVVAAVAADAASSGVAPNAVPAGLSGGGLAGPAMATDTMMRDLDASFWSDAFSDPSWLFGDTGNAAAAEMDWNY</sequence>
<dbReference type="STRING" id="100787.A0A0G4M8E6"/>
<evidence type="ECO:0000256" key="8">
    <source>
        <dbReference type="ARBA" id="ARBA00022741"/>
    </source>
</evidence>
<evidence type="ECO:0000256" key="11">
    <source>
        <dbReference type="ARBA" id="ARBA00022842"/>
    </source>
</evidence>
<evidence type="ECO:0000256" key="2">
    <source>
        <dbReference type="ARBA" id="ARBA00001946"/>
    </source>
</evidence>
<dbReference type="PANTHER" id="PTHR20857">
    <property type="entry name" value="THIAMINE-PHOSPHATE PYROPHOSPHORYLASE"/>
    <property type="match status" value="1"/>
</dbReference>
<protein>
    <recommendedName>
        <fullName evidence="18">Thiamine phosphate synthase/TenI domain-containing protein</fullName>
    </recommendedName>
</protein>
<gene>
    <name evidence="19" type="ORF">BN1708_005176</name>
</gene>
<dbReference type="InterPro" id="IPR036206">
    <property type="entry name" value="ThiamineP_synth_sf"/>
</dbReference>
<evidence type="ECO:0000256" key="17">
    <source>
        <dbReference type="ARBA" id="ARBA00061283"/>
    </source>
</evidence>
<dbReference type="GO" id="GO:0009229">
    <property type="term" value="P:thiamine diphosphate biosynthetic process"/>
    <property type="evidence" value="ECO:0007669"/>
    <property type="project" value="UniProtKB-UniPathway"/>
</dbReference>
<evidence type="ECO:0000259" key="18">
    <source>
        <dbReference type="Pfam" id="PF02581"/>
    </source>
</evidence>
<dbReference type="InterPro" id="IPR013785">
    <property type="entry name" value="Aldolase_TIM"/>
</dbReference>
<comment type="pathway">
    <text evidence="5">Cofactor biosynthesis; thiamine diphosphate biosynthesis; thiamine phosphate from 4-amino-2-methyl-5-diphosphomethylpyrimidine and 4-methyl-5-(2-phosphoethyl)-thiazole: step 1/1.</text>
</comment>
<keyword evidence="20" id="KW-1185">Reference proteome</keyword>
<dbReference type="Gene3D" id="3.40.1190.20">
    <property type="match status" value="1"/>
</dbReference>
<dbReference type="CDD" id="cd00564">
    <property type="entry name" value="TMP_TenI"/>
    <property type="match status" value="2"/>
</dbReference>
<keyword evidence="7" id="KW-0479">Metal-binding</keyword>
<keyword evidence="6" id="KW-0808">Transferase</keyword>
<accession>A0A0G4M8E6</accession>
<keyword evidence="9" id="KW-0418">Kinase</keyword>
<dbReference type="CDD" id="cd01170">
    <property type="entry name" value="THZ_kinase"/>
    <property type="match status" value="1"/>
</dbReference>
<dbReference type="InterPro" id="IPR034291">
    <property type="entry name" value="TMP_synthase"/>
</dbReference>
<dbReference type="AlphaFoldDB" id="A0A0G4M8E6"/>
<comment type="catalytic activity">
    <reaction evidence="14">
        <text>2-(2-carboxy-4-methylthiazol-5-yl)ethyl phosphate + 4-amino-2-methyl-5-(diphosphooxymethyl)pyrimidine + 2 H(+) = thiamine phosphate + CO2 + diphosphate</text>
        <dbReference type="Rhea" id="RHEA:47848"/>
        <dbReference type="ChEBI" id="CHEBI:15378"/>
        <dbReference type="ChEBI" id="CHEBI:16526"/>
        <dbReference type="ChEBI" id="CHEBI:33019"/>
        <dbReference type="ChEBI" id="CHEBI:37575"/>
        <dbReference type="ChEBI" id="CHEBI:57841"/>
        <dbReference type="ChEBI" id="CHEBI:62890"/>
        <dbReference type="EC" id="2.5.1.3"/>
    </reaction>
</comment>
<keyword evidence="12" id="KW-0784">Thiamine biosynthesis</keyword>
<reference evidence="19 20" key="1">
    <citation type="submission" date="2015-05" db="EMBL/GenBank/DDBJ databases">
        <authorList>
            <person name="Wang D.B."/>
            <person name="Wang M."/>
        </authorList>
    </citation>
    <scope>NUCLEOTIDE SEQUENCE [LARGE SCALE GENOMIC DNA]</scope>
    <source>
        <strain evidence="19">VL1</strain>
    </source>
</reference>
<evidence type="ECO:0000256" key="5">
    <source>
        <dbReference type="ARBA" id="ARBA00005165"/>
    </source>
</evidence>
<keyword evidence="8" id="KW-0547">Nucleotide-binding</keyword>
<comment type="similarity">
    <text evidence="16">In the C-terminal section; belongs to the Thz kinase family.</text>
</comment>
<dbReference type="NCBIfam" id="NF006830">
    <property type="entry name" value="PRK09355.1"/>
    <property type="match status" value="1"/>
</dbReference>
<evidence type="ECO:0000256" key="9">
    <source>
        <dbReference type="ARBA" id="ARBA00022777"/>
    </source>
</evidence>
<dbReference type="InterPro" id="IPR029056">
    <property type="entry name" value="Ribokinase-like"/>
</dbReference>
<evidence type="ECO:0000256" key="13">
    <source>
        <dbReference type="ARBA" id="ARBA00047334"/>
    </source>
</evidence>
<comment type="catalytic activity">
    <reaction evidence="15">
        <text>2-[(2R,5Z)-2-carboxy-4-methylthiazol-5(2H)-ylidene]ethyl phosphate + 4-amino-2-methyl-5-(diphosphooxymethyl)pyrimidine + 2 H(+) = thiamine phosphate + CO2 + diphosphate</text>
        <dbReference type="Rhea" id="RHEA:47844"/>
        <dbReference type="ChEBI" id="CHEBI:15378"/>
        <dbReference type="ChEBI" id="CHEBI:16526"/>
        <dbReference type="ChEBI" id="CHEBI:33019"/>
        <dbReference type="ChEBI" id="CHEBI:37575"/>
        <dbReference type="ChEBI" id="CHEBI:57841"/>
        <dbReference type="ChEBI" id="CHEBI:62899"/>
        <dbReference type="EC" id="2.5.1.3"/>
    </reaction>
</comment>
<dbReference type="GO" id="GO:0000287">
    <property type="term" value="F:magnesium ion binding"/>
    <property type="evidence" value="ECO:0007669"/>
    <property type="project" value="InterPro"/>
</dbReference>
<dbReference type="GO" id="GO:0004789">
    <property type="term" value="F:thiamine-phosphate diphosphorylase activity"/>
    <property type="evidence" value="ECO:0007669"/>
    <property type="project" value="UniProtKB-EC"/>
</dbReference>
<evidence type="ECO:0000256" key="1">
    <source>
        <dbReference type="ARBA" id="ARBA00001771"/>
    </source>
</evidence>
<dbReference type="SUPFAM" id="SSF53613">
    <property type="entry name" value="Ribokinase-like"/>
    <property type="match status" value="1"/>
</dbReference>
<dbReference type="FunFam" id="3.20.20.70:FF:000104">
    <property type="entry name" value="Thiamine biosynthetic bifunctional enzyme"/>
    <property type="match status" value="1"/>
</dbReference>
<comment type="catalytic activity">
    <reaction evidence="13">
        <text>4-methyl-5-(2-phosphooxyethyl)-thiazole + 4-amino-2-methyl-5-(diphosphooxymethyl)pyrimidine + H(+) = thiamine phosphate + diphosphate</text>
        <dbReference type="Rhea" id="RHEA:22328"/>
        <dbReference type="ChEBI" id="CHEBI:15378"/>
        <dbReference type="ChEBI" id="CHEBI:33019"/>
        <dbReference type="ChEBI" id="CHEBI:37575"/>
        <dbReference type="ChEBI" id="CHEBI:57841"/>
        <dbReference type="ChEBI" id="CHEBI:58296"/>
        <dbReference type="EC" id="2.5.1.3"/>
    </reaction>
</comment>
<evidence type="ECO:0000256" key="3">
    <source>
        <dbReference type="ARBA" id="ARBA00003814"/>
    </source>
</evidence>
<dbReference type="Proteomes" id="UP000044602">
    <property type="component" value="Unassembled WGS sequence"/>
</dbReference>
<evidence type="ECO:0000256" key="12">
    <source>
        <dbReference type="ARBA" id="ARBA00022977"/>
    </source>
</evidence>
<dbReference type="GO" id="GO:0005524">
    <property type="term" value="F:ATP binding"/>
    <property type="evidence" value="ECO:0007669"/>
    <property type="project" value="UniProtKB-KW"/>
</dbReference>
<dbReference type="UniPathway" id="UPA00060">
    <property type="reaction ID" value="UER00139"/>
</dbReference>
<evidence type="ECO:0000256" key="10">
    <source>
        <dbReference type="ARBA" id="ARBA00022840"/>
    </source>
</evidence>
<comment type="catalytic activity">
    <reaction evidence="1">
        <text>5-(2-hydroxyethyl)-4-methylthiazole + ATP = 4-methyl-5-(2-phosphooxyethyl)-thiazole + ADP + H(+)</text>
        <dbReference type="Rhea" id="RHEA:24212"/>
        <dbReference type="ChEBI" id="CHEBI:15378"/>
        <dbReference type="ChEBI" id="CHEBI:17957"/>
        <dbReference type="ChEBI" id="CHEBI:30616"/>
        <dbReference type="ChEBI" id="CHEBI:58296"/>
        <dbReference type="ChEBI" id="CHEBI:456216"/>
        <dbReference type="EC" id="2.7.1.50"/>
    </reaction>
</comment>
<dbReference type="GO" id="GO:0005737">
    <property type="term" value="C:cytoplasm"/>
    <property type="evidence" value="ECO:0007669"/>
    <property type="project" value="TreeGrafter"/>
</dbReference>
<keyword evidence="10" id="KW-0067">ATP-binding</keyword>
<evidence type="ECO:0000256" key="14">
    <source>
        <dbReference type="ARBA" id="ARBA00047851"/>
    </source>
</evidence>
<dbReference type="HAMAP" id="MF_00228">
    <property type="entry name" value="Thz_kinase"/>
    <property type="match status" value="1"/>
</dbReference>
<dbReference type="EMBL" id="CVQH01021418">
    <property type="protein sequence ID" value="CRK30529.1"/>
    <property type="molecule type" value="Genomic_DNA"/>
</dbReference>
<dbReference type="InterPro" id="IPR022998">
    <property type="entry name" value="ThiamineP_synth_TenI"/>
</dbReference>
<organism evidence="19 20">
    <name type="scientific">Verticillium longisporum</name>
    <name type="common">Verticillium dahliae var. longisporum</name>
    <dbReference type="NCBI Taxonomy" id="100787"/>
    <lineage>
        <taxon>Eukaryota</taxon>
        <taxon>Fungi</taxon>
        <taxon>Dikarya</taxon>
        <taxon>Ascomycota</taxon>
        <taxon>Pezizomycotina</taxon>
        <taxon>Sordariomycetes</taxon>
        <taxon>Hypocreomycetidae</taxon>
        <taxon>Glomerellales</taxon>
        <taxon>Plectosphaerellaceae</taxon>
        <taxon>Verticillium</taxon>
    </lineage>
</organism>
<dbReference type="NCBIfam" id="TIGR00693">
    <property type="entry name" value="thiE"/>
    <property type="match status" value="2"/>
</dbReference>
<dbReference type="FunFam" id="3.40.1190.20:FF:000042">
    <property type="entry name" value="Probable thiamine biosynthetic bifunctional enzyme"/>
    <property type="match status" value="1"/>
</dbReference>
<evidence type="ECO:0000256" key="4">
    <source>
        <dbReference type="ARBA" id="ARBA00004868"/>
    </source>
</evidence>
<evidence type="ECO:0000313" key="19">
    <source>
        <dbReference type="EMBL" id="CRK30529.1"/>
    </source>
</evidence>
<dbReference type="SUPFAM" id="SSF51391">
    <property type="entry name" value="Thiamin phosphate synthase"/>
    <property type="match status" value="2"/>
</dbReference>
<evidence type="ECO:0000256" key="6">
    <source>
        <dbReference type="ARBA" id="ARBA00022679"/>
    </source>
</evidence>
<evidence type="ECO:0000256" key="15">
    <source>
        <dbReference type="ARBA" id="ARBA00047883"/>
    </source>
</evidence>
<feature type="domain" description="Thiamine phosphate synthase/TenI" evidence="18">
    <location>
        <begin position="12"/>
        <end position="209"/>
    </location>
</feature>
<dbReference type="GO" id="GO:0009228">
    <property type="term" value="P:thiamine biosynthetic process"/>
    <property type="evidence" value="ECO:0007669"/>
    <property type="project" value="UniProtKB-KW"/>
</dbReference>
<evidence type="ECO:0000256" key="16">
    <source>
        <dbReference type="ARBA" id="ARBA00061146"/>
    </source>
</evidence>
<dbReference type="PANTHER" id="PTHR20857:SF23">
    <property type="entry name" value="THIAMINE BIOSYNTHETIC BIFUNCTIONAL ENZYME"/>
    <property type="match status" value="1"/>
</dbReference>
<proteinExistence type="inferred from homology"/>
<comment type="similarity">
    <text evidence="17">In the N-terminal section; belongs to the thiamine-phosphate synthase family.</text>
</comment>
<dbReference type="GO" id="GO:0004417">
    <property type="term" value="F:hydroxyethylthiazole kinase activity"/>
    <property type="evidence" value="ECO:0007669"/>
    <property type="project" value="UniProtKB-EC"/>
</dbReference>
<dbReference type="Pfam" id="PF02581">
    <property type="entry name" value="TMP-TENI"/>
    <property type="match status" value="1"/>
</dbReference>
<dbReference type="Pfam" id="PF02110">
    <property type="entry name" value="HK"/>
    <property type="match status" value="1"/>
</dbReference>
<evidence type="ECO:0000313" key="20">
    <source>
        <dbReference type="Proteomes" id="UP000044602"/>
    </source>
</evidence>
<dbReference type="PRINTS" id="PR01099">
    <property type="entry name" value="HYETHTZKNASE"/>
</dbReference>
<comment type="cofactor">
    <cofactor evidence="2">
        <name>Mg(2+)</name>
        <dbReference type="ChEBI" id="CHEBI:18420"/>
    </cofactor>
</comment>
<keyword evidence="11" id="KW-0460">Magnesium</keyword>
<evidence type="ECO:0000256" key="7">
    <source>
        <dbReference type="ARBA" id="ARBA00022723"/>
    </source>
</evidence>